<reference evidence="1 2" key="1">
    <citation type="submission" date="2014-08" db="EMBL/GenBank/DDBJ databases">
        <title>Complete genome of a marine bacteria Jeotgalibacillus malaysiensis.</title>
        <authorList>
            <person name="Yaakop A.S."/>
            <person name="Chan K.-G."/>
            <person name="Goh K.M."/>
        </authorList>
    </citation>
    <scope>NUCLEOTIDE SEQUENCE [LARGE SCALE GENOMIC DNA]</scope>
    <source>
        <strain evidence="1 2">D5</strain>
    </source>
</reference>
<evidence type="ECO:0000313" key="1">
    <source>
        <dbReference type="EMBL" id="AJD89652.1"/>
    </source>
</evidence>
<organism evidence="1 2">
    <name type="scientific">Jeotgalibacillus malaysiensis</name>
    <dbReference type="NCBI Taxonomy" id="1508404"/>
    <lineage>
        <taxon>Bacteria</taxon>
        <taxon>Bacillati</taxon>
        <taxon>Bacillota</taxon>
        <taxon>Bacilli</taxon>
        <taxon>Bacillales</taxon>
        <taxon>Caryophanaceae</taxon>
        <taxon>Jeotgalibacillus</taxon>
    </lineage>
</organism>
<dbReference type="STRING" id="1508404.JMA_03350"/>
<accession>A0A0B5ALT3</accession>
<dbReference type="HOGENOM" id="CLU_3234716_0_0_9"/>
<sequence length="43" mass="5007">MKKFMLFTLTAMMLAGCSFEINQVDEEQDDSILFEVIENDDED</sequence>
<dbReference type="AlphaFoldDB" id="A0A0B5ALT3"/>
<evidence type="ECO:0008006" key="3">
    <source>
        <dbReference type="Google" id="ProtNLM"/>
    </source>
</evidence>
<keyword evidence="2" id="KW-1185">Reference proteome</keyword>
<dbReference type="Proteomes" id="UP000031449">
    <property type="component" value="Chromosome"/>
</dbReference>
<dbReference type="EMBL" id="CP009416">
    <property type="protein sequence ID" value="AJD89652.1"/>
    <property type="molecule type" value="Genomic_DNA"/>
</dbReference>
<proteinExistence type="predicted"/>
<name>A0A0B5ALT3_9BACL</name>
<gene>
    <name evidence="1" type="ORF">JMA_03350</name>
</gene>
<evidence type="ECO:0000313" key="2">
    <source>
        <dbReference type="Proteomes" id="UP000031449"/>
    </source>
</evidence>
<dbReference type="BioCyc" id="JESP1508404:G14D9-9552-MONOMER"/>
<protein>
    <recommendedName>
        <fullName evidence="3">Lipoprotein</fullName>
    </recommendedName>
</protein>
<dbReference type="PROSITE" id="PS51257">
    <property type="entry name" value="PROKAR_LIPOPROTEIN"/>
    <property type="match status" value="1"/>
</dbReference>
<dbReference type="KEGG" id="jeo:JMA_03350"/>